<dbReference type="AlphaFoldDB" id="A4C055"/>
<gene>
    <name evidence="1" type="ORF">PI23P_09230</name>
</gene>
<dbReference type="HOGENOM" id="CLU_2900328_0_0_10"/>
<evidence type="ECO:0000313" key="1">
    <source>
        <dbReference type="EMBL" id="EAR12798.1"/>
    </source>
</evidence>
<accession>A4C055</accession>
<protein>
    <submittedName>
        <fullName evidence="1">Uncharacterized protein</fullName>
    </submittedName>
</protein>
<sequence>MIPIKIEKLLRYFMRDIKQYAILIFSLLQRLYTVSQCFTDYIICKKKYFYSYKQQKNAKKHF</sequence>
<name>A4C055_9FLAO</name>
<organism evidence="1 2">
    <name type="scientific">Polaribacter irgensii 23-P</name>
    <dbReference type="NCBI Taxonomy" id="313594"/>
    <lineage>
        <taxon>Bacteria</taxon>
        <taxon>Pseudomonadati</taxon>
        <taxon>Bacteroidota</taxon>
        <taxon>Flavobacteriia</taxon>
        <taxon>Flavobacteriales</taxon>
        <taxon>Flavobacteriaceae</taxon>
    </lineage>
</organism>
<dbReference type="EMBL" id="AAOG01000002">
    <property type="protein sequence ID" value="EAR12798.1"/>
    <property type="molecule type" value="Genomic_DNA"/>
</dbReference>
<dbReference type="Proteomes" id="UP000003053">
    <property type="component" value="Unassembled WGS sequence"/>
</dbReference>
<keyword evidence="2" id="KW-1185">Reference proteome</keyword>
<evidence type="ECO:0000313" key="2">
    <source>
        <dbReference type="Proteomes" id="UP000003053"/>
    </source>
</evidence>
<reference evidence="1 2" key="1">
    <citation type="submission" date="2006-02" db="EMBL/GenBank/DDBJ databases">
        <authorList>
            <person name="Murray A."/>
            <person name="Staley J."/>
            <person name="Ferriera S."/>
            <person name="Johnson J."/>
            <person name="Kravitz S."/>
            <person name="Halpern A."/>
            <person name="Remington K."/>
            <person name="Beeson K."/>
            <person name="Tran B."/>
            <person name="Rogers Y.-H."/>
            <person name="Friedman R."/>
            <person name="Venter J.C."/>
        </authorList>
    </citation>
    <scope>NUCLEOTIDE SEQUENCE [LARGE SCALE GENOMIC DNA]</scope>
    <source>
        <strain evidence="1 2">23-P</strain>
    </source>
</reference>
<comment type="caution">
    <text evidence="1">The sequence shown here is derived from an EMBL/GenBank/DDBJ whole genome shotgun (WGS) entry which is preliminary data.</text>
</comment>
<proteinExistence type="predicted"/>